<proteinExistence type="inferred from homology"/>
<comment type="pathway">
    <text evidence="2 11">Nucleoside biosynthesis; alpha-ribazole biosynthesis; alpha-ribazole from 5,6-dimethylbenzimidazole: step 1/2.</text>
</comment>
<dbReference type="SUPFAM" id="SSF52733">
    <property type="entry name" value="Nicotinate mononucleotide:5,6-dimethylbenzimidazole phosphoribosyltransferase (CobT)"/>
    <property type="match status" value="1"/>
</dbReference>
<dbReference type="InterPro" id="IPR023195">
    <property type="entry name" value="Nict_dMeBzImd_PRibTrfase_N"/>
</dbReference>
<dbReference type="CDD" id="cd02439">
    <property type="entry name" value="DMB-PRT_CobT"/>
    <property type="match status" value="1"/>
</dbReference>
<comment type="caution">
    <text evidence="12">The sequence shown here is derived from an EMBL/GenBank/DDBJ whole genome shotgun (WGS) entry which is preliminary data.</text>
</comment>
<name>A0A9D1P0P0_9FIRM</name>
<keyword evidence="8 11" id="KW-0808">Transferase</keyword>
<dbReference type="GO" id="GO:0009236">
    <property type="term" value="P:cobalamin biosynthetic process"/>
    <property type="evidence" value="ECO:0007669"/>
    <property type="project" value="UniProtKB-UniRule"/>
</dbReference>
<evidence type="ECO:0000256" key="4">
    <source>
        <dbReference type="ARBA" id="ARBA00011991"/>
    </source>
</evidence>
<gene>
    <name evidence="11 12" type="primary">cobT</name>
    <name evidence="12" type="ORF">IAC80_06860</name>
</gene>
<evidence type="ECO:0000313" key="13">
    <source>
        <dbReference type="Proteomes" id="UP000886889"/>
    </source>
</evidence>
<dbReference type="NCBIfam" id="NF000996">
    <property type="entry name" value="PRK00105.1"/>
    <property type="match status" value="1"/>
</dbReference>
<evidence type="ECO:0000256" key="8">
    <source>
        <dbReference type="ARBA" id="ARBA00022679"/>
    </source>
</evidence>
<dbReference type="FunFam" id="3.40.50.10210:FF:000001">
    <property type="entry name" value="Nicotinate-nucleotide--dimethylbenzimidazole phosphoribosyltransferase"/>
    <property type="match status" value="1"/>
</dbReference>
<dbReference type="Proteomes" id="UP000886889">
    <property type="component" value="Unassembled WGS sequence"/>
</dbReference>
<protein>
    <recommendedName>
        <fullName evidence="5 11">Nicotinate-nucleotide--dimethylbenzimidazole phosphoribosyltransferase</fullName>
        <shortName evidence="11">NN:DBI PRT</shortName>
        <ecNumber evidence="4 11">2.4.2.21</ecNumber>
    </recommendedName>
    <alternativeName>
        <fullName evidence="9 11">N(1)-alpha-phosphoribosyltransferase</fullName>
    </alternativeName>
</protein>
<dbReference type="InterPro" id="IPR003200">
    <property type="entry name" value="Nict_dMeBzImd_PRibTrfase"/>
</dbReference>
<reference evidence="12" key="1">
    <citation type="submission" date="2020-10" db="EMBL/GenBank/DDBJ databases">
        <authorList>
            <person name="Gilroy R."/>
        </authorList>
    </citation>
    <scope>NUCLEOTIDE SEQUENCE</scope>
    <source>
        <strain evidence="12">ChiBcec6-7307</strain>
    </source>
</reference>
<evidence type="ECO:0000256" key="11">
    <source>
        <dbReference type="HAMAP-Rule" id="MF_00230"/>
    </source>
</evidence>
<evidence type="ECO:0000256" key="1">
    <source>
        <dbReference type="ARBA" id="ARBA00002197"/>
    </source>
</evidence>
<comment type="similarity">
    <text evidence="3 11">Belongs to the CobT family.</text>
</comment>
<dbReference type="Gene3D" id="1.10.1610.10">
    <property type="match status" value="1"/>
</dbReference>
<reference evidence="12" key="2">
    <citation type="journal article" date="2021" name="PeerJ">
        <title>Extensive microbial diversity within the chicken gut microbiome revealed by metagenomics and culture.</title>
        <authorList>
            <person name="Gilroy R."/>
            <person name="Ravi A."/>
            <person name="Getino M."/>
            <person name="Pursley I."/>
            <person name="Horton D.L."/>
            <person name="Alikhan N.F."/>
            <person name="Baker D."/>
            <person name="Gharbi K."/>
            <person name="Hall N."/>
            <person name="Watson M."/>
            <person name="Adriaenssens E.M."/>
            <person name="Foster-Nyarko E."/>
            <person name="Jarju S."/>
            <person name="Secka A."/>
            <person name="Antonio M."/>
            <person name="Oren A."/>
            <person name="Chaudhuri R.R."/>
            <person name="La Ragione R."/>
            <person name="Hildebrand F."/>
            <person name="Pallen M.J."/>
        </authorList>
    </citation>
    <scope>NUCLEOTIDE SEQUENCE</scope>
    <source>
        <strain evidence="12">ChiBcec6-7307</strain>
    </source>
</reference>
<evidence type="ECO:0000256" key="7">
    <source>
        <dbReference type="ARBA" id="ARBA00022676"/>
    </source>
</evidence>
<dbReference type="HAMAP" id="MF_00230">
    <property type="entry name" value="CobT"/>
    <property type="match status" value="1"/>
</dbReference>
<evidence type="ECO:0000256" key="10">
    <source>
        <dbReference type="ARBA" id="ARBA00047340"/>
    </source>
</evidence>
<feature type="active site" description="Proton acceptor" evidence="11">
    <location>
        <position position="316"/>
    </location>
</feature>
<dbReference type="InterPro" id="IPR017846">
    <property type="entry name" value="Nict_dMeBzImd_PRibTrfase_bact"/>
</dbReference>
<evidence type="ECO:0000256" key="6">
    <source>
        <dbReference type="ARBA" id="ARBA00022573"/>
    </source>
</evidence>
<dbReference type="Gene3D" id="3.40.50.10210">
    <property type="match status" value="1"/>
</dbReference>
<evidence type="ECO:0000256" key="5">
    <source>
        <dbReference type="ARBA" id="ARBA00015486"/>
    </source>
</evidence>
<evidence type="ECO:0000256" key="9">
    <source>
        <dbReference type="ARBA" id="ARBA00030686"/>
    </source>
</evidence>
<evidence type="ECO:0000313" key="12">
    <source>
        <dbReference type="EMBL" id="HIV23644.1"/>
    </source>
</evidence>
<dbReference type="GO" id="GO:0008939">
    <property type="term" value="F:nicotinate-nucleotide-dimethylbenzimidazole phosphoribosyltransferase activity"/>
    <property type="evidence" value="ECO:0007669"/>
    <property type="project" value="UniProtKB-UniRule"/>
</dbReference>
<dbReference type="EC" id="2.4.2.21" evidence="4 11"/>
<sequence length="352" mass="37691">MKLEETVKKIRSVDPSSGRRAWEHWDSLCKPLRGFGKLEEMVVQLAAIQGTENPCCRKRAIVIMGADNGVVREGVSQTGSEVTAQVLENMGQGISSVCVMSRILNADVVPVNIGMNVDGVHEKIRNRAVRHGTGDIAIEPAMSREECIRAIEEGIRITEELREQGYDLIITGEMGIGNTTTSSACAAVLFHRQPEEVTGRGAGLSSQGLGKKIQVIRQAIEVNQPDPEDPIDIMAKVGGLDIAGMTGCFLGAAACRMPVWIDGFISGISACFAARLEPLAKEYMVATHCSAEPGGKMALDDLGLEPLLYAGMHLGEATGAAAMLPLLDQALNVYYGLPSFASGKVEAYQHLK</sequence>
<dbReference type="InterPro" id="IPR036087">
    <property type="entry name" value="Nict_dMeBzImd_PRibTrfase_sf"/>
</dbReference>
<accession>A0A9D1P0P0</accession>
<dbReference type="PANTHER" id="PTHR43463">
    <property type="entry name" value="NICOTINATE-NUCLEOTIDE--DIMETHYLBENZIMIDAZOLE PHOSPHORIBOSYLTRANSFERASE"/>
    <property type="match status" value="1"/>
</dbReference>
<evidence type="ECO:0000256" key="2">
    <source>
        <dbReference type="ARBA" id="ARBA00005049"/>
    </source>
</evidence>
<dbReference type="AlphaFoldDB" id="A0A9D1P0P0"/>
<keyword evidence="7 11" id="KW-0328">Glycosyltransferase</keyword>
<dbReference type="Pfam" id="PF02277">
    <property type="entry name" value="DBI_PRT"/>
    <property type="match status" value="1"/>
</dbReference>
<organism evidence="12 13">
    <name type="scientific">Candidatus Merdiplasma excrementigallinarum</name>
    <dbReference type="NCBI Taxonomy" id="2840864"/>
    <lineage>
        <taxon>Bacteria</taxon>
        <taxon>Bacillati</taxon>
        <taxon>Bacillota</taxon>
        <taxon>Clostridia</taxon>
        <taxon>Lachnospirales</taxon>
        <taxon>Lachnospiraceae</taxon>
        <taxon>Lachnospiraceae incertae sedis</taxon>
        <taxon>Candidatus Merdiplasma</taxon>
    </lineage>
</organism>
<comment type="catalytic activity">
    <reaction evidence="10 11">
        <text>5,6-dimethylbenzimidazole + nicotinate beta-D-ribonucleotide = alpha-ribazole 5'-phosphate + nicotinate + H(+)</text>
        <dbReference type="Rhea" id="RHEA:11196"/>
        <dbReference type="ChEBI" id="CHEBI:15378"/>
        <dbReference type="ChEBI" id="CHEBI:15890"/>
        <dbReference type="ChEBI" id="CHEBI:32544"/>
        <dbReference type="ChEBI" id="CHEBI:57502"/>
        <dbReference type="ChEBI" id="CHEBI:57918"/>
        <dbReference type="EC" id="2.4.2.21"/>
    </reaction>
</comment>
<dbReference type="PANTHER" id="PTHR43463:SF1">
    <property type="entry name" value="NICOTINATE-NUCLEOTIDE--DIMETHYLBENZIMIDAZOLE PHOSPHORIBOSYLTRANSFERASE"/>
    <property type="match status" value="1"/>
</dbReference>
<evidence type="ECO:0000256" key="3">
    <source>
        <dbReference type="ARBA" id="ARBA00007110"/>
    </source>
</evidence>
<dbReference type="NCBIfam" id="TIGR03160">
    <property type="entry name" value="cobT_DBIPRT"/>
    <property type="match status" value="1"/>
</dbReference>
<keyword evidence="6 11" id="KW-0169">Cobalamin biosynthesis</keyword>
<dbReference type="EMBL" id="DVOS01000057">
    <property type="protein sequence ID" value="HIV23644.1"/>
    <property type="molecule type" value="Genomic_DNA"/>
</dbReference>
<comment type="function">
    <text evidence="1 11">Catalyzes the synthesis of alpha-ribazole-5'-phosphate from nicotinate mononucleotide (NAMN) and 5,6-dimethylbenzimidazole (DMB).</text>
</comment>